<dbReference type="Proteomes" id="UP001457282">
    <property type="component" value="Unassembled WGS sequence"/>
</dbReference>
<accession>A0AAW1XDL0</accession>
<keyword evidence="4" id="KW-1185">Reference proteome</keyword>
<comment type="caution">
    <text evidence="3">The sequence shown here is derived from an EMBL/GenBank/DDBJ whole genome shotgun (WGS) entry which is preliminary data.</text>
</comment>
<dbReference type="Gene3D" id="3.40.50.1110">
    <property type="entry name" value="SGNH hydrolase"/>
    <property type="match status" value="1"/>
</dbReference>
<evidence type="ECO:0000313" key="4">
    <source>
        <dbReference type="Proteomes" id="UP001457282"/>
    </source>
</evidence>
<protein>
    <submittedName>
        <fullName evidence="3">Uncharacterized protein</fullName>
    </submittedName>
</protein>
<evidence type="ECO:0000256" key="1">
    <source>
        <dbReference type="ARBA" id="ARBA00008668"/>
    </source>
</evidence>
<gene>
    <name evidence="3" type="ORF">M0R45_021761</name>
</gene>
<dbReference type="AlphaFoldDB" id="A0AAW1XDL0"/>
<reference evidence="3 4" key="1">
    <citation type="journal article" date="2023" name="G3 (Bethesda)">
        <title>A chromosome-length genome assembly and annotation of blackberry (Rubus argutus, cv. 'Hillquist').</title>
        <authorList>
            <person name="Bruna T."/>
            <person name="Aryal R."/>
            <person name="Dudchenko O."/>
            <person name="Sargent D.J."/>
            <person name="Mead D."/>
            <person name="Buti M."/>
            <person name="Cavallini A."/>
            <person name="Hytonen T."/>
            <person name="Andres J."/>
            <person name="Pham M."/>
            <person name="Weisz D."/>
            <person name="Mascagni F."/>
            <person name="Usai G."/>
            <person name="Natali L."/>
            <person name="Bassil N."/>
            <person name="Fernandez G.E."/>
            <person name="Lomsadze A."/>
            <person name="Armour M."/>
            <person name="Olukolu B."/>
            <person name="Poorten T."/>
            <person name="Britton C."/>
            <person name="Davik J."/>
            <person name="Ashrafi H."/>
            <person name="Aiden E.L."/>
            <person name="Borodovsky M."/>
            <person name="Worthington M."/>
        </authorList>
    </citation>
    <scope>NUCLEOTIDE SEQUENCE [LARGE SCALE GENOMIC DNA]</scope>
    <source>
        <strain evidence="3">PI 553951</strain>
    </source>
</reference>
<comment type="similarity">
    <text evidence="1">Belongs to the 'GDSL' lipolytic enzyme family.</text>
</comment>
<evidence type="ECO:0000256" key="2">
    <source>
        <dbReference type="ARBA" id="ARBA00023180"/>
    </source>
</evidence>
<organism evidence="3 4">
    <name type="scientific">Rubus argutus</name>
    <name type="common">Southern blackberry</name>
    <dbReference type="NCBI Taxonomy" id="59490"/>
    <lineage>
        <taxon>Eukaryota</taxon>
        <taxon>Viridiplantae</taxon>
        <taxon>Streptophyta</taxon>
        <taxon>Embryophyta</taxon>
        <taxon>Tracheophyta</taxon>
        <taxon>Spermatophyta</taxon>
        <taxon>Magnoliopsida</taxon>
        <taxon>eudicotyledons</taxon>
        <taxon>Gunneridae</taxon>
        <taxon>Pentapetalae</taxon>
        <taxon>rosids</taxon>
        <taxon>fabids</taxon>
        <taxon>Rosales</taxon>
        <taxon>Rosaceae</taxon>
        <taxon>Rosoideae</taxon>
        <taxon>Rosoideae incertae sedis</taxon>
        <taxon>Rubus</taxon>
    </lineage>
</organism>
<dbReference type="GO" id="GO:0016788">
    <property type="term" value="F:hydrolase activity, acting on ester bonds"/>
    <property type="evidence" value="ECO:0007669"/>
    <property type="project" value="InterPro"/>
</dbReference>
<dbReference type="Pfam" id="PF00657">
    <property type="entry name" value="Lipase_GDSL"/>
    <property type="match status" value="1"/>
</dbReference>
<proteinExistence type="inferred from homology"/>
<sequence length="128" mass="14437">MSSRMYIIVEDDHFGYTIQVQWAATPITPSLQAKKYGFEKPLVACCGRGGKYNYNLHNKCGARKIINGKEVVIAKSCNDPTTKINWDGTHFTEAANKWIFQQIVNGSFSDPPNSLEMACHRRKSKSHV</sequence>
<name>A0AAW1XDL0_RUBAR</name>
<dbReference type="PANTHER" id="PTHR22835:SF117">
    <property type="entry name" value="GDSL-LIKE LIPASE_ACYLHYDROLASE"/>
    <property type="match status" value="1"/>
</dbReference>
<dbReference type="InterPro" id="IPR001087">
    <property type="entry name" value="GDSL"/>
</dbReference>
<evidence type="ECO:0000313" key="3">
    <source>
        <dbReference type="EMBL" id="KAK9934624.1"/>
    </source>
</evidence>
<dbReference type="EMBL" id="JBEDUW010000004">
    <property type="protein sequence ID" value="KAK9934624.1"/>
    <property type="molecule type" value="Genomic_DNA"/>
</dbReference>
<dbReference type="PANTHER" id="PTHR22835">
    <property type="entry name" value="ZINC FINGER FYVE DOMAIN CONTAINING PROTEIN"/>
    <property type="match status" value="1"/>
</dbReference>
<keyword evidence="2" id="KW-0325">Glycoprotein</keyword>
<dbReference type="InterPro" id="IPR036514">
    <property type="entry name" value="SGNH_hydro_sf"/>
</dbReference>